<evidence type="ECO:0000256" key="6">
    <source>
        <dbReference type="ARBA" id="ARBA00022806"/>
    </source>
</evidence>
<dbReference type="InterPro" id="IPR027417">
    <property type="entry name" value="P-loop_NTPase"/>
</dbReference>
<dbReference type="PROSITE" id="PS51194">
    <property type="entry name" value="HELICASE_CTER"/>
    <property type="match status" value="1"/>
</dbReference>
<evidence type="ECO:0000256" key="8">
    <source>
        <dbReference type="ARBA" id="ARBA00022840"/>
    </source>
</evidence>
<keyword evidence="15" id="KW-1185">Reference proteome</keyword>
<dbReference type="PANTHER" id="PTHR30580:SF0">
    <property type="entry name" value="PRIMOSOMAL PROTEIN N"/>
    <property type="match status" value="1"/>
</dbReference>
<dbReference type="HAMAP" id="MF_00983">
    <property type="entry name" value="PriA"/>
    <property type="match status" value="1"/>
</dbReference>
<evidence type="ECO:0000259" key="12">
    <source>
        <dbReference type="PROSITE" id="PS51192"/>
    </source>
</evidence>
<feature type="binding site" evidence="11">
    <location>
        <position position="451"/>
    </location>
    <ligand>
        <name>Zn(2+)</name>
        <dbReference type="ChEBI" id="CHEBI:29105"/>
        <label>1</label>
    </ligand>
</feature>
<comment type="function">
    <text evidence="11">Initiates the restart of stalled replication forks, which reloads the replicative helicase on sites other than the origin of replication. Recognizes and binds to abandoned replication forks and remodels them to uncover a helicase loading site. Promotes assembly of the primosome at these replication forks.</text>
</comment>
<dbReference type="SUPFAM" id="SSF52540">
    <property type="entry name" value="P-loop containing nucleoside triphosphate hydrolases"/>
    <property type="match status" value="1"/>
</dbReference>
<dbReference type="Gene3D" id="3.40.1440.60">
    <property type="entry name" value="PriA, 3(prime) DNA-binding domain"/>
    <property type="match status" value="1"/>
</dbReference>
<dbReference type="Gene3D" id="3.40.50.300">
    <property type="entry name" value="P-loop containing nucleotide triphosphate hydrolases"/>
    <property type="match status" value="2"/>
</dbReference>
<dbReference type="PROSITE" id="PS51192">
    <property type="entry name" value="HELICASE_ATP_BIND_1"/>
    <property type="match status" value="1"/>
</dbReference>
<comment type="subunit">
    <text evidence="11">Component of the replication restart primosome.</text>
</comment>
<keyword evidence="8 11" id="KW-0067">ATP-binding</keyword>
<comment type="caution">
    <text evidence="11">Lacks conserved residue(s) required for the propagation of feature annotation.</text>
</comment>
<comment type="catalytic activity">
    <reaction evidence="11">
        <text>Couples ATP hydrolysis with the unwinding of duplex DNA by translocating in the 3'-5' direction.</text>
        <dbReference type="EC" id="5.6.2.4"/>
    </reaction>
</comment>
<dbReference type="NCBIfam" id="NF004070">
    <property type="entry name" value="PRK05580.2-2"/>
    <property type="match status" value="1"/>
</dbReference>
<dbReference type="Proteomes" id="UP001549110">
    <property type="component" value="Unassembled WGS sequence"/>
</dbReference>
<dbReference type="NCBIfam" id="TIGR00595">
    <property type="entry name" value="priA"/>
    <property type="match status" value="1"/>
</dbReference>
<evidence type="ECO:0000256" key="9">
    <source>
        <dbReference type="ARBA" id="ARBA00023125"/>
    </source>
</evidence>
<organism evidence="14 15">
    <name type="scientific">Phenylobacterium koreense</name>
    <dbReference type="NCBI Taxonomy" id="266125"/>
    <lineage>
        <taxon>Bacteria</taxon>
        <taxon>Pseudomonadati</taxon>
        <taxon>Pseudomonadota</taxon>
        <taxon>Alphaproteobacteria</taxon>
        <taxon>Caulobacterales</taxon>
        <taxon>Caulobacteraceae</taxon>
        <taxon>Phenylobacterium</taxon>
    </lineage>
</organism>
<dbReference type="Pfam" id="PF18074">
    <property type="entry name" value="PriA_C"/>
    <property type="match status" value="1"/>
</dbReference>
<keyword evidence="1 11" id="KW-0639">Primosome</keyword>
<keyword evidence="5 11" id="KW-0378">Hydrolase</keyword>
<feature type="binding site" evidence="11">
    <location>
        <position position="488"/>
    </location>
    <ligand>
        <name>Zn(2+)</name>
        <dbReference type="ChEBI" id="CHEBI:29105"/>
        <label>1</label>
    </ligand>
</feature>
<evidence type="ECO:0000256" key="5">
    <source>
        <dbReference type="ARBA" id="ARBA00022801"/>
    </source>
</evidence>
<dbReference type="InterPro" id="IPR014001">
    <property type="entry name" value="Helicase_ATP-bd"/>
</dbReference>
<keyword evidence="9 11" id="KW-0238">DNA-binding</keyword>
<evidence type="ECO:0000256" key="2">
    <source>
        <dbReference type="ARBA" id="ARBA00022705"/>
    </source>
</evidence>
<evidence type="ECO:0000256" key="7">
    <source>
        <dbReference type="ARBA" id="ARBA00022833"/>
    </source>
</evidence>
<evidence type="ECO:0000313" key="14">
    <source>
        <dbReference type="EMBL" id="MET3526371.1"/>
    </source>
</evidence>
<dbReference type="Pfam" id="PF00270">
    <property type="entry name" value="DEAD"/>
    <property type="match status" value="1"/>
</dbReference>
<gene>
    <name evidence="11" type="primary">priA</name>
    <name evidence="14" type="ORF">ABID41_001466</name>
</gene>
<dbReference type="PANTHER" id="PTHR30580">
    <property type="entry name" value="PRIMOSOMAL PROTEIN N"/>
    <property type="match status" value="1"/>
</dbReference>
<feature type="domain" description="Helicase ATP-binding" evidence="12">
    <location>
        <begin position="219"/>
        <end position="387"/>
    </location>
</feature>
<reference evidence="14 15" key="1">
    <citation type="submission" date="2024-06" db="EMBL/GenBank/DDBJ databases">
        <title>Genomic Encyclopedia of Type Strains, Phase IV (KMG-IV): sequencing the most valuable type-strain genomes for metagenomic binning, comparative biology and taxonomic classification.</title>
        <authorList>
            <person name="Goeker M."/>
        </authorList>
    </citation>
    <scope>NUCLEOTIDE SEQUENCE [LARGE SCALE GENOMIC DNA]</scope>
    <source>
        <strain evidence="14 15">DSM 17809</strain>
    </source>
</reference>
<dbReference type="InterPro" id="IPR011545">
    <property type="entry name" value="DEAD/DEAH_box_helicase_dom"/>
</dbReference>
<dbReference type="SMART" id="SM00487">
    <property type="entry name" value="DEXDc"/>
    <property type="match status" value="1"/>
</dbReference>
<accession>A0ABV2EIB4</accession>
<keyword evidence="4 11" id="KW-0547">Nucleotide-binding</keyword>
<dbReference type="EMBL" id="JBEPLU010000001">
    <property type="protein sequence ID" value="MET3526371.1"/>
    <property type="molecule type" value="Genomic_DNA"/>
</dbReference>
<dbReference type="InterPro" id="IPR041222">
    <property type="entry name" value="PriA_3primeBD"/>
</dbReference>
<dbReference type="Pfam" id="PF17764">
    <property type="entry name" value="PriA_3primeBD"/>
    <property type="match status" value="1"/>
</dbReference>
<dbReference type="InterPro" id="IPR005259">
    <property type="entry name" value="PriA"/>
</dbReference>
<comment type="caution">
    <text evidence="14">The sequence shown here is derived from an EMBL/GenBank/DDBJ whole genome shotgun (WGS) entry which is preliminary data.</text>
</comment>
<dbReference type="GO" id="GO:0016787">
    <property type="term" value="F:hydrolase activity"/>
    <property type="evidence" value="ECO:0007669"/>
    <property type="project" value="UniProtKB-KW"/>
</dbReference>
<dbReference type="InterPro" id="IPR001650">
    <property type="entry name" value="Helicase_C-like"/>
</dbReference>
<keyword evidence="6 11" id="KW-0347">Helicase</keyword>
<protein>
    <recommendedName>
        <fullName evidence="11">Replication restart protein PriA</fullName>
    </recommendedName>
    <alternativeName>
        <fullName evidence="11">ATP-dependent DNA helicase PriA</fullName>
        <ecNumber evidence="11">5.6.2.4</ecNumber>
    </alternativeName>
    <alternativeName>
        <fullName evidence="11">DNA 3'-5' helicase PriA</fullName>
    </alternativeName>
</protein>
<dbReference type="SMART" id="SM00490">
    <property type="entry name" value="HELICc"/>
    <property type="match status" value="1"/>
</dbReference>
<comment type="catalytic activity">
    <reaction evidence="11">
        <text>ATP + H2O = ADP + phosphate + H(+)</text>
        <dbReference type="Rhea" id="RHEA:13065"/>
        <dbReference type="ChEBI" id="CHEBI:15377"/>
        <dbReference type="ChEBI" id="CHEBI:15378"/>
        <dbReference type="ChEBI" id="CHEBI:30616"/>
        <dbReference type="ChEBI" id="CHEBI:43474"/>
        <dbReference type="ChEBI" id="CHEBI:456216"/>
        <dbReference type="EC" id="5.6.2.4"/>
    </reaction>
</comment>
<evidence type="ECO:0000256" key="10">
    <source>
        <dbReference type="ARBA" id="ARBA00023235"/>
    </source>
</evidence>
<sequence length="739" mass="79049">MRRLFTGCGDGGPAYVGQAMSRIASVLLPMPLPEAFDYAEPEGMDLEVGDQVAAPLGPRLLRGVVVALREGAGGNRPLKPIEGKLESPPLPAGAIEFVQWAARYSVDAPGQPLAIAIRGARAPKARPEKVLEATGAMPGRMTPARAKVIEAAQAGPAAPADLARAAGVSAGVVKGLVDEGVLALRMIEAEDAFDAPDLARAGHELNASQAAAAAALSDMVGEGTFNVALLDGVTGSGKTEVYLEAVAAALARDPDAQVLVMLPEIALTQAVIARFVERFGVIPAEWHSDVAPPMRRRVWDAVATGKARIVVGARSALFLPFRKLSLIVVDEEHDGSYKQDEGFIYQARDLSVVRGKIENAAVILASATPSLETLRNAETGRYRWLRLAARHGTARLPDISLIDLKETPPEAGRWLSPPLVEAMAETLAAGEQTLLFLNRRGYAPLVLCKACGERMTSPDTDSWLVEHRYSGRLVCHLTGFSMPKPERCPHCGAKDSLASIGPGVERVEEEARFLFPKARVAVFSSDTVWDAKEARRLVDAMAEGEIDILVATQAAAKGHNFPRLTLVGVVDADLGLRGGDLRAAERTYQLLAQATGRAGRRDRPGRALLQTYAPEHAVMQALKAQDRDAFVAAEMAEREIMKLPPFGRLGAIVVSGPDAAALEAFAQEMAKAAPNAEGVEVYGPADAPLSLVRGRRRKRFLVRADRNVDLSAYLATWRARVRPPGAIRVAIDVDPYSFL</sequence>
<evidence type="ECO:0000313" key="15">
    <source>
        <dbReference type="Proteomes" id="UP001549110"/>
    </source>
</evidence>
<dbReference type="Pfam" id="PF00271">
    <property type="entry name" value="Helicase_C"/>
    <property type="match status" value="1"/>
</dbReference>
<keyword evidence="3 11" id="KW-0479">Metal-binding</keyword>
<feature type="domain" description="Helicase C-terminal" evidence="13">
    <location>
        <begin position="483"/>
        <end position="638"/>
    </location>
</feature>
<proteinExistence type="inferred from homology"/>
<evidence type="ECO:0000256" key="4">
    <source>
        <dbReference type="ARBA" id="ARBA00022741"/>
    </source>
</evidence>
<keyword evidence="7 11" id="KW-0862">Zinc</keyword>
<evidence type="ECO:0000256" key="1">
    <source>
        <dbReference type="ARBA" id="ARBA00022515"/>
    </source>
</evidence>
<dbReference type="InterPro" id="IPR041236">
    <property type="entry name" value="PriA_C"/>
</dbReference>
<evidence type="ECO:0000256" key="11">
    <source>
        <dbReference type="HAMAP-Rule" id="MF_00983"/>
    </source>
</evidence>
<keyword evidence="2 11" id="KW-0235">DNA replication</keyword>
<evidence type="ECO:0000256" key="3">
    <source>
        <dbReference type="ARBA" id="ARBA00022723"/>
    </source>
</evidence>
<dbReference type="EC" id="5.6.2.4" evidence="11"/>
<feature type="binding site" evidence="11">
    <location>
        <position position="475"/>
    </location>
    <ligand>
        <name>Zn(2+)</name>
        <dbReference type="ChEBI" id="CHEBI:29105"/>
        <label>2</label>
    </ligand>
</feature>
<feature type="binding site" evidence="11">
    <location>
        <position position="491"/>
    </location>
    <ligand>
        <name>Zn(2+)</name>
        <dbReference type="ChEBI" id="CHEBI:29105"/>
        <label>1</label>
    </ligand>
</feature>
<feature type="binding site" evidence="11">
    <location>
        <position position="448"/>
    </location>
    <ligand>
        <name>Zn(2+)</name>
        <dbReference type="ChEBI" id="CHEBI:29105"/>
        <label>1</label>
    </ligand>
</feature>
<keyword evidence="10 11" id="KW-0413">Isomerase</keyword>
<comment type="cofactor">
    <cofactor evidence="11">
        <name>Zn(2+)</name>
        <dbReference type="ChEBI" id="CHEBI:29105"/>
    </cofactor>
    <text evidence="11">Binds 2 zinc ions per subunit.</text>
</comment>
<comment type="similarity">
    <text evidence="11">Belongs to the helicase family. PriA subfamily.</text>
</comment>
<name>A0ABV2EIB4_9CAUL</name>
<dbReference type="InterPro" id="IPR042115">
    <property type="entry name" value="PriA_3primeBD_sf"/>
</dbReference>
<evidence type="ECO:0000259" key="13">
    <source>
        <dbReference type="PROSITE" id="PS51194"/>
    </source>
</evidence>